<dbReference type="RefSeq" id="WP_186956341.1">
    <property type="nucleotide sequence ID" value="NZ_JACOFX010000019.1"/>
</dbReference>
<name>A0ABR6ZGA7_9BURK</name>
<proteinExistence type="predicted"/>
<feature type="domain" description="Scaffold protein FimL second" evidence="1">
    <location>
        <begin position="131"/>
        <end position="250"/>
    </location>
</feature>
<gene>
    <name evidence="2" type="ORF">H8L47_24665</name>
</gene>
<dbReference type="InterPro" id="IPR058661">
    <property type="entry name" value="FimL_2nd"/>
</dbReference>
<organism evidence="2 3">
    <name type="scientific">Undibacterium umbellatum</name>
    <dbReference type="NCBI Taxonomy" id="2762300"/>
    <lineage>
        <taxon>Bacteria</taxon>
        <taxon>Pseudomonadati</taxon>
        <taxon>Pseudomonadota</taxon>
        <taxon>Betaproteobacteria</taxon>
        <taxon>Burkholderiales</taxon>
        <taxon>Oxalobacteraceae</taxon>
        <taxon>Undibacterium</taxon>
    </lineage>
</organism>
<dbReference type="Pfam" id="PF26379">
    <property type="entry name" value="FimL_2nd"/>
    <property type="match status" value="1"/>
</dbReference>
<reference evidence="2 3" key="1">
    <citation type="submission" date="2020-08" db="EMBL/GenBank/DDBJ databases">
        <title>Novel species isolated from subtropical streams in China.</title>
        <authorList>
            <person name="Lu H."/>
        </authorList>
    </citation>
    <scope>NUCLEOTIDE SEQUENCE [LARGE SCALE GENOMIC DNA]</scope>
    <source>
        <strain evidence="2 3">NL8W</strain>
    </source>
</reference>
<dbReference type="EMBL" id="JACOFX010000019">
    <property type="protein sequence ID" value="MBC3910767.1"/>
    <property type="molecule type" value="Genomic_DNA"/>
</dbReference>
<keyword evidence="3" id="KW-1185">Reference proteome</keyword>
<evidence type="ECO:0000259" key="1">
    <source>
        <dbReference type="Pfam" id="PF26379"/>
    </source>
</evidence>
<dbReference type="Proteomes" id="UP000646911">
    <property type="component" value="Unassembled WGS sequence"/>
</dbReference>
<accession>A0ABR6ZGA7</accession>
<protein>
    <recommendedName>
        <fullName evidence="1">Scaffold protein FimL second domain-containing protein</fullName>
    </recommendedName>
</protein>
<sequence length="263" mass="28767">MSRIISGNAGTPDPLVYSGLSYATDMLRVAGFVAPTTFAKEVQQTFSQARLGAREVRIFKRALMILTSYLRDAVHLGAGPTLFFYEEALLLSDVSGRPPPPCGNFYAPFLFWDIEEGLSGCFRDAACGISRDAYQAAILAFLRKQDSAGLEAMVHVLTEMAEKNESTCSYSLCRVLAAFFGAISCRAASLSQDEMHLFSMVDSVFFKQAGQGHLPEPVFISRLLHVIAKSTADLSTVRETQIYFNLEGLLSGAFLGCRESIRA</sequence>
<evidence type="ECO:0000313" key="2">
    <source>
        <dbReference type="EMBL" id="MBC3910767.1"/>
    </source>
</evidence>
<evidence type="ECO:0000313" key="3">
    <source>
        <dbReference type="Proteomes" id="UP000646911"/>
    </source>
</evidence>
<comment type="caution">
    <text evidence="2">The sequence shown here is derived from an EMBL/GenBank/DDBJ whole genome shotgun (WGS) entry which is preliminary data.</text>
</comment>